<dbReference type="FunFam" id="3.40.30.10:FF:000122">
    <property type="entry name" value="Peroxiredoxin Q chloroplastic"/>
    <property type="match status" value="1"/>
</dbReference>
<keyword evidence="9" id="KW-1015">Disulfide bond</keyword>
<evidence type="ECO:0000256" key="13">
    <source>
        <dbReference type="ARBA" id="ARBA00042639"/>
    </source>
</evidence>
<dbReference type="HOGENOM" id="CLU_042529_14_2_10"/>
<feature type="active site" description="Cysteine sulfenic acid (-SOH) intermediate; for peroxidase activity" evidence="16">
    <location>
        <position position="46"/>
    </location>
</feature>
<dbReference type="SUPFAM" id="SSF52833">
    <property type="entry name" value="Thioredoxin-like"/>
    <property type="match status" value="1"/>
</dbReference>
<evidence type="ECO:0000256" key="12">
    <source>
        <dbReference type="ARBA" id="ARBA00038489"/>
    </source>
</evidence>
<dbReference type="EMBL" id="CP002831">
    <property type="protein sequence ID" value="AFC26673.1"/>
    <property type="molecule type" value="Genomic_DNA"/>
</dbReference>
<dbReference type="AlphaFoldDB" id="H6L782"/>
<protein>
    <recommendedName>
        <fullName evidence="3">thioredoxin-dependent peroxiredoxin</fullName>
        <ecNumber evidence="3">1.11.1.24</ecNumber>
    </recommendedName>
    <alternativeName>
        <fullName evidence="11">Thioredoxin peroxidase</fullName>
    </alternativeName>
    <alternativeName>
        <fullName evidence="13">Thioredoxin-dependent peroxiredoxin Bcp</fullName>
    </alternativeName>
</protein>
<dbReference type="Gene3D" id="3.40.30.10">
    <property type="entry name" value="Glutaredoxin"/>
    <property type="match status" value="1"/>
</dbReference>
<comment type="function">
    <text evidence="1">Thiol-specific peroxidase that catalyzes the reduction of hydrogen peroxide and organic hydroperoxides to water and alcohols, respectively. Plays a role in cell protection against oxidative stress by detoxifying peroxides and as sensor of hydrogen peroxide-mediated signaling events.</text>
</comment>
<dbReference type="CDD" id="cd03017">
    <property type="entry name" value="PRX_BCP"/>
    <property type="match status" value="1"/>
</dbReference>
<evidence type="ECO:0000256" key="9">
    <source>
        <dbReference type="ARBA" id="ARBA00023157"/>
    </source>
</evidence>
<dbReference type="InterPro" id="IPR000866">
    <property type="entry name" value="AhpC/TSA"/>
</dbReference>
<dbReference type="InterPro" id="IPR036249">
    <property type="entry name" value="Thioredoxin-like_sf"/>
</dbReference>
<evidence type="ECO:0000313" key="18">
    <source>
        <dbReference type="EMBL" id="AFC26673.1"/>
    </source>
</evidence>
<dbReference type="OrthoDB" id="9812811at2"/>
<name>H6L782_SAPGL</name>
<dbReference type="PANTHER" id="PTHR42801:SF4">
    <property type="entry name" value="AHPC_TSA FAMILY PROTEIN"/>
    <property type="match status" value="1"/>
</dbReference>
<keyword evidence="6" id="KW-0809">Transit peptide</keyword>
<dbReference type="GO" id="GO:0009579">
    <property type="term" value="C:thylakoid"/>
    <property type="evidence" value="ECO:0007669"/>
    <property type="project" value="UniProtKB-SubCell"/>
</dbReference>
<keyword evidence="10" id="KW-0676">Redox-active center</keyword>
<dbReference type="KEGG" id="sgn:SGRA_3958"/>
<evidence type="ECO:0000256" key="7">
    <source>
        <dbReference type="ARBA" id="ARBA00023002"/>
    </source>
</evidence>
<dbReference type="GO" id="GO:0045454">
    <property type="term" value="P:cell redox homeostasis"/>
    <property type="evidence" value="ECO:0007669"/>
    <property type="project" value="TreeGrafter"/>
</dbReference>
<evidence type="ECO:0000259" key="17">
    <source>
        <dbReference type="PROSITE" id="PS51352"/>
    </source>
</evidence>
<feature type="domain" description="Thioredoxin" evidence="17">
    <location>
        <begin position="4"/>
        <end position="150"/>
    </location>
</feature>
<keyword evidence="7 18" id="KW-0560">Oxidoreductase</keyword>
<dbReference type="RefSeq" id="WP_015694255.1">
    <property type="nucleotide sequence ID" value="NC_016940.1"/>
</dbReference>
<comment type="catalytic activity">
    <reaction evidence="14">
        <text>a hydroperoxide + [thioredoxin]-dithiol = an alcohol + [thioredoxin]-disulfide + H2O</text>
        <dbReference type="Rhea" id="RHEA:62620"/>
        <dbReference type="Rhea" id="RHEA-COMP:10698"/>
        <dbReference type="Rhea" id="RHEA-COMP:10700"/>
        <dbReference type="ChEBI" id="CHEBI:15377"/>
        <dbReference type="ChEBI" id="CHEBI:29950"/>
        <dbReference type="ChEBI" id="CHEBI:30879"/>
        <dbReference type="ChEBI" id="CHEBI:35924"/>
        <dbReference type="ChEBI" id="CHEBI:50058"/>
        <dbReference type="EC" id="1.11.1.24"/>
    </reaction>
</comment>
<evidence type="ECO:0000256" key="15">
    <source>
        <dbReference type="ARBA" id="ARBA00060385"/>
    </source>
</evidence>
<evidence type="ECO:0000256" key="14">
    <source>
        <dbReference type="ARBA" id="ARBA00049091"/>
    </source>
</evidence>
<evidence type="ECO:0000256" key="1">
    <source>
        <dbReference type="ARBA" id="ARBA00003330"/>
    </source>
</evidence>
<dbReference type="PIRSF" id="PIRSF000239">
    <property type="entry name" value="AHPC"/>
    <property type="match status" value="1"/>
</dbReference>
<sequence>MSKISLGDSLPAFRLQDQDGQWLTEQDFLGQALVLYFYPKDDTPGCTAEACAFRDQFEVFSDLGAKVVGVSADGPEKHKKFASKHRLPFRLLSDSKKELRKKFGVPGSLFGLLPGRVTYIFNAEGKLIHEFSSQFNAVQHIEEALDSLKKEA</sequence>
<dbReference type="Pfam" id="PF00578">
    <property type="entry name" value="AhpC-TSA"/>
    <property type="match status" value="1"/>
</dbReference>
<reference evidence="18 19" key="1">
    <citation type="journal article" date="2012" name="Stand. Genomic Sci.">
        <title>Complete genome sequencing and analysis of Saprospira grandis str. Lewin, a predatory marine bacterium.</title>
        <authorList>
            <person name="Saw J.H."/>
            <person name="Yuryev A."/>
            <person name="Kanbe M."/>
            <person name="Hou S."/>
            <person name="Young A.G."/>
            <person name="Aizawa S."/>
            <person name="Alam M."/>
        </authorList>
    </citation>
    <scope>NUCLEOTIDE SEQUENCE [LARGE SCALE GENOMIC DNA]</scope>
    <source>
        <strain evidence="18 19">Lewin</strain>
    </source>
</reference>
<dbReference type="InterPro" id="IPR050924">
    <property type="entry name" value="Peroxiredoxin_BCP/PrxQ"/>
</dbReference>
<dbReference type="PANTHER" id="PTHR42801">
    <property type="entry name" value="THIOREDOXIN-DEPENDENT PEROXIDE REDUCTASE"/>
    <property type="match status" value="1"/>
</dbReference>
<evidence type="ECO:0000256" key="2">
    <source>
        <dbReference type="ARBA" id="ARBA00011245"/>
    </source>
</evidence>
<keyword evidence="5" id="KW-0049">Antioxidant</keyword>
<dbReference type="Proteomes" id="UP000007519">
    <property type="component" value="Chromosome"/>
</dbReference>
<dbReference type="GO" id="GO:0008379">
    <property type="term" value="F:thioredoxin peroxidase activity"/>
    <property type="evidence" value="ECO:0007669"/>
    <property type="project" value="TreeGrafter"/>
</dbReference>
<evidence type="ECO:0000256" key="4">
    <source>
        <dbReference type="ARBA" id="ARBA00022559"/>
    </source>
</evidence>
<dbReference type="PROSITE" id="PS51352">
    <property type="entry name" value="THIOREDOXIN_2"/>
    <property type="match status" value="1"/>
</dbReference>
<dbReference type="GO" id="GO:0005737">
    <property type="term" value="C:cytoplasm"/>
    <property type="evidence" value="ECO:0007669"/>
    <property type="project" value="TreeGrafter"/>
</dbReference>
<evidence type="ECO:0000256" key="10">
    <source>
        <dbReference type="ARBA" id="ARBA00023284"/>
    </source>
</evidence>
<dbReference type="InterPro" id="IPR024706">
    <property type="entry name" value="Peroxiredoxin_AhpC-typ"/>
</dbReference>
<comment type="subcellular location">
    <subcellularLocation>
        <location evidence="15">Thylakoid</location>
    </subcellularLocation>
</comment>
<keyword evidence="19" id="KW-1185">Reference proteome</keyword>
<keyword evidence="4 18" id="KW-0575">Peroxidase</keyword>
<organism evidence="18 19">
    <name type="scientific">Saprospira grandis (strain Lewin)</name>
    <dbReference type="NCBI Taxonomy" id="984262"/>
    <lineage>
        <taxon>Bacteria</taxon>
        <taxon>Pseudomonadati</taxon>
        <taxon>Bacteroidota</taxon>
        <taxon>Saprospiria</taxon>
        <taxon>Saprospirales</taxon>
        <taxon>Saprospiraceae</taxon>
        <taxon>Saprospira</taxon>
    </lineage>
</organism>
<gene>
    <name evidence="18" type="ordered locus">SGRA_3958</name>
</gene>
<dbReference type="GO" id="GO:0034599">
    <property type="term" value="P:cellular response to oxidative stress"/>
    <property type="evidence" value="ECO:0007669"/>
    <property type="project" value="TreeGrafter"/>
</dbReference>
<comment type="similarity">
    <text evidence="12">Belongs to the peroxiredoxin family. BCP/PrxQ subfamily.</text>
</comment>
<evidence type="ECO:0000313" key="19">
    <source>
        <dbReference type="Proteomes" id="UP000007519"/>
    </source>
</evidence>
<keyword evidence="8" id="KW-0793">Thylakoid</keyword>
<evidence type="ECO:0000256" key="8">
    <source>
        <dbReference type="ARBA" id="ARBA00023078"/>
    </source>
</evidence>
<evidence type="ECO:0000256" key="6">
    <source>
        <dbReference type="ARBA" id="ARBA00022946"/>
    </source>
</evidence>
<accession>H6L782</accession>
<dbReference type="EC" id="1.11.1.24" evidence="3"/>
<evidence type="ECO:0000256" key="16">
    <source>
        <dbReference type="PIRSR" id="PIRSR000239-1"/>
    </source>
</evidence>
<evidence type="ECO:0000256" key="3">
    <source>
        <dbReference type="ARBA" id="ARBA00013017"/>
    </source>
</evidence>
<proteinExistence type="inferred from homology"/>
<dbReference type="eggNOG" id="COG1225">
    <property type="taxonomic scope" value="Bacteria"/>
</dbReference>
<evidence type="ECO:0000256" key="5">
    <source>
        <dbReference type="ARBA" id="ARBA00022862"/>
    </source>
</evidence>
<comment type="subunit">
    <text evidence="2">Monomer.</text>
</comment>
<evidence type="ECO:0000256" key="11">
    <source>
        <dbReference type="ARBA" id="ARBA00032824"/>
    </source>
</evidence>
<dbReference type="InterPro" id="IPR013766">
    <property type="entry name" value="Thioredoxin_domain"/>
</dbReference>